<accession>A0A0B3C0E7</accession>
<keyword evidence="8" id="KW-0249">Electron transport</keyword>
<dbReference type="EMBL" id="JTAK01000003">
    <property type="protein sequence ID" value="KHO65037.1"/>
    <property type="molecule type" value="Genomic_DNA"/>
</dbReference>
<dbReference type="Proteomes" id="UP000030980">
    <property type="component" value="Unassembled WGS sequence"/>
</dbReference>
<dbReference type="RefSeq" id="WP_039606426.1">
    <property type="nucleotide sequence ID" value="NZ_FMUP01000006.1"/>
</dbReference>
<evidence type="ECO:0000313" key="15">
    <source>
        <dbReference type="EMBL" id="KHO65037.1"/>
    </source>
</evidence>
<evidence type="ECO:0000256" key="8">
    <source>
        <dbReference type="ARBA" id="ARBA00022982"/>
    </source>
</evidence>
<dbReference type="GO" id="GO:0022904">
    <property type="term" value="P:respiratory electron transport chain"/>
    <property type="evidence" value="ECO:0007669"/>
    <property type="project" value="InterPro"/>
</dbReference>
<organism evidence="15 16">
    <name type="scientific">Pseudomonas flexibilis</name>
    <dbReference type="NCBI Taxonomy" id="706570"/>
    <lineage>
        <taxon>Bacteria</taxon>
        <taxon>Pseudomonadati</taxon>
        <taxon>Pseudomonadota</taxon>
        <taxon>Gammaproteobacteria</taxon>
        <taxon>Pseudomonadales</taxon>
        <taxon>Pseudomonadaceae</taxon>
        <taxon>Pseudomonas</taxon>
    </lineage>
</organism>
<proteinExistence type="inferred from homology"/>
<evidence type="ECO:0000256" key="6">
    <source>
        <dbReference type="ARBA" id="ARBA00022692"/>
    </source>
</evidence>
<dbReference type="InterPro" id="IPR016174">
    <property type="entry name" value="Di-haem_cyt_TM"/>
</dbReference>
<evidence type="ECO:0000256" key="5">
    <source>
        <dbReference type="ARBA" id="ARBA00022617"/>
    </source>
</evidence>
<dbReference type="GO" id="GO:0046872">
    <property type="term" value="F:metal ion binding"/>
    <property type="evidence" value="ECO:0007669"/>
    <property type="project" value="UniProtKB-KW"/>
</dbReference>
<evidence type="ECO:0000256" key="7">
    <source>
        <dbReference type="ARBA" id="ARBA00022723"/>
    </source>
</evidence>
<feature type="transmembrane region" description="Helical" evidence="13">
    <location>
        <begin position="90"/>
        <end position="109"/>
    </location>
</feature>
<dbReference type="Pfam" id="PF01292">
    <property type="entry name" value="Ni_hydr_CYTB"/>
    <property type="match status" value="1"/>
</dbReference>
<dbReference type="SUPFAM" id="SSF81342">
    <property type="entry name" value="Transmembrane di-heme cytochromes"/>
    <property type="match status" value="1"/>
</dbReference>
<evidence type="ECO:0000256" key="11">
    <source>
        <dbReference type="ARBA" id="ARBA00023136"/>
    </source>
</evidence>
<dbReference type="GO" id="GO:0005886">
    <property type="term" value="C:plasma membrane"/>
    <property type="evidence" value="ECO:0007669"/>
    <property type="project" value="UniProtKB-SubCell"/>
</dbReference>
<dbReference type="STRING" id="706570.PT85_08365"/>
<gene>
    <name evidence="15" type="ORF">PT85_08365</name>
</gene>
<evidence type="ECO:0000256" key="13">
    <source>
        <dbReference type="SAM" id="Phobius"/>
    </source>
</evidence>
<protein>
    <submittedName>
        <fullName evidence="15">Cytochrome B561</fullName>
    </submittedName>
</protein>
<keyword evidence="6 13" id="KW-0812">Transmembrane</keyword>
<dbReference type="PANTHER" id="PTHR30529">
    <property type="entry name" value="CYTOCHROME B561"/>
    <property type="match status" value="1"/>
</dbReference>
<evidence type="ECO:0000313" key="16">
    <source>
        <dbReference type="Proteomes" id="UP000030980"/>
    </source>
</evidence>
<evidence type="ECO:0000256" key="10">
    <source>
        <dbReference type="ARBA" id="ARBA00023004"/>
    </source>
</evidence>
<sequence>MNDSAHRYGSVSRILHWGMVLLLTLQFLKLGDRIDEGDHWIGQTLVPTHVSIGVLLLVLVLLRLTWAVVQRGRRPQPAGPLGGLARIGHGLLYLCMLAMPLLGLAVMLGNGYGLKVFGVQLVARGGEEIPWLASLGSLHSPLAWLFLLLVLGHVAAALFHHFVVKDDTLRRMAG</sequence>
<name>A0A0B3C0E7_9PSED</name>
<comment type="similarity">
    <text evidence="12">Belongs to the cytochrome b561 family.</text>
</comment>
<evidence type="ECO:0000256" key="9">
    <source>
        <dbReference type="ARBA" id="ARBA00022989"/>
    </source>
</evidence>
<keyword evidence="4" id="KW-1003">Cell membrane</keyword>
<feature type="transmembrane region" description="Helical" evidence="13">
    <location>
        <begin position="50"/>
        <end position="69"/>
    </location>
</feature>
<dbReference type="OrthoDB" id="8589936at2"/>
<evidence type="ECO:0000256" key="3">
    <source>
        <dbReference type="ARBA" id="ARBA00022448"/>
    </source>
</evidence>
<evidence type="ECO:0000256" key="4">
    <source>
        <dbReference type="ARBA" id="ARBA00022475"/>
    </source>
</evidence>
<dbReference type="InterPro" id="IPR052168">
    <property type="entry name" value="Cytochrome_b561_oxidase"/>
</dbReference>
<feature type="domain" description="Cytochrome b561 bacterial/Ni-hydrogenase" evidence="14">
    <location>
        <begin position="7"/>
        <end position="172"/>
    </location>
</feature>
<keyword evidence="5" id="KW-0349">Heme</keyword>
<evidence type="ECO:0000259" key="14">
    <source>
        <dbReference type="Pfam" id="PF01292"/>
    </source>
</evidence>
<keyword evidence="16" id="KW-1185">Reference proteome</keyword>
<evidence type="ECO:0000256" key="2">
    <source>
        <dbReference type="ARBA" id="ARBA00004651"/>
    </source>
</evidence>
<reference evidence="15 16" key="1">
    <citation type="submission" date="2014-11" db="EMBL/GenBank/DDBJ databases">
        <title>Genome sequence of Pseudomonas tuomuerensis JCM 14085.</title>
        <authorList>
            <person name="Shin S.-K."/>
            <person name="Yi H."/>
        </authorList>
    </citation>
    <scope>NUCLEOTIDE SEQUENCE [LARGE SCALE GENOMIC DNA]</scope>
    <source>
        <strain evidence="15 16">JCM 14085</strain>
    </source>
</reference>
<comment type="caution">
    <text evidence="15">The sequence shown here is derived from an EMBL/GenBank/DDBJ whole genome shotgun (WGS) entry which is preliminary data.</text>
</comment>
<keyword evidence="10" id="KW-0408">Iron</keyword>
<dbReference type="PANTHER" id="PTHR30529:SF1">
    <property type="entry name" value="CYTOCHROME B561 HOMOLOG 2"/>
    <property type="match status" value="1"/>
</dbReference>
<keyword evidence="3" id="KW-0813">Transport</keyword>
<dbReference type="GO" id="GO:0009055">
    <property type="term" value="F:electron transfer activity"/>
    <property type="evidence" value="ECO:0007669"/>
    <property type="project" value="InterPro"/>
</dbReference>
<feature type="transmembrane region" description="Helical" evidence="13">
    <location>
        <begin position="12"/>
        <end position="30"/>
    </location>
</feature>
<keyword evidence="9 13" id="KW-1133">Transmembrane helix</keyword>
<feature type="transmembrane region" description="Helical" evidence="13">
    <location>
        <begin position="142"/>
        <end position="164"/>
    </location>
</feature>
<dbReference type="InterPro" id="IPR011577">
    <property type="entry name" value="Cyt_b561_bac/Ni-Hgenase"/>
</dbReference>
<dbReference type="Gene3D" id="1.20.950.20">
    <property type="entry name" value="Transmembrane di-heme cytochromes, Chain C"/>
    <property type="match status" value="1"/>
</dbReference>
<comment type="subcellular location">
    <subcellularLocation>
        <location evidence="2">Cell membrane</location>
        <topology evidence="2">Multi-pass membrane protein</topology>
    </subcellularLocation>
</comment>
<comment type="cofactor">
    <cofactor evidence="1">
        <name>heme b</name>
        <dbReference type="ChEBI" id="CHEBI:60344"/>
    </cofactor>
</comment>
<keyword evidence="11 13" id="KW-0472">Membrane</keyword>
<keyword evidence="7" id="KW-0479">Metal-binding</keyword>
<evidence type="ECO:0000256" key="1">
    <source>
        <dbReference type="ARBA" id="ARBA00001970"/>
    </source>
</evidence>
<dbReference type="AlphaFoldDB" id="A0A0B3C0E7"/>
<dbReference type="GO" id="GO:0020037">
    <property type="term" value="F:heme binding"/>
    <property type="evidence" value="ECO:0007669"/>
    <property type="project" value="TreeGrafter"/>
</dbReference>
<evidence type="ECO:0000256" key="12">
    <source>
        <dbReference type="ARBA" id="ARBA00037975"/>
    </source>
</evidence>